<evidence type="ECO:0000313" key="2">
    <source>
        <dbReference type="Proteomes" id="UP000199679"/>
    </source>
</evidence>
<dbReference type="SUPFAM" id="SSF48208">
    <property type="entry name" value="Six-hairpin glycosidases"/>
    <property type="match status" value="1"/>
</dbReference>
<gene>
    <name evidence="1" type="ORF">SAMN05216490_3176</name>
</gene>
<accession>A0A1H1ZMW2</accession>
<dbReference type="InterPro" id="IPR008928">
    <property type="entry name" value="6-hairpin_glycosidase_sf"/>
</dbReference>
<dbReference type="STRING" id="652787.SAMN05216490_3176"/>
<evidence type="ECO:0000313" key="1">
    <source>
        <dbReference type="EMBL" id="SDT35034.1"/>
    </source>
</evidence>
<sequence>MVKPRWMFHYNYMMNRATMRKFILTLVLIISCGLVYAQNNNLQFKSADTALQTAFQRAKVMALHYKGKPGDPVGPWYESALPPRFAFCMRDVSHQSIGAEVLGLDKENKNMLTLFVKNISANKDWCTYWEINHFGKPAPEDYKDDKHFWFNLNANFDIMNACWNLYLWTGDQEYIKGAAFKNFYEKTANEYIKTWILEPDSLLTRPAHPNVTLPYDSEDAKKRCRGLPSYSEGVQNIKMGADLIAAIYRGLLSYAEILKVNGENMKALAVLKNAEKYRQALDSKWWDENDQLYYTYFTSDNKFGKTEGETFLLWFDAIKDPVRKQKTIQHLLNNNWNIENLSYFPYILYVNGYPDQAYNYMLKLTDPKTDRREYPEVSFGVIKGFTEGLMGISADARVNRLTTLYRNTADISSTLMSVPVLHTTIDLTHKDRKTSTITNVGKIAIQWRPKFAGNYASIFIDGKRLKATHEKNWLGNQFSYANVSLKAGQKITALVK</sequence>
<dbReference type="InterPro" id="IPR012341">
    <property type="entry name" value="6hp_glycosidase-like_sf"/>
</dbReference>
<keyword evidence="2" id="KW-1185">Reference proteome</keyword>
<dbReference type="Gene3D" id="1.50.10.10">
    <property type="match status" value="1"/>
</dbReference>
<dbReference type="PROSITE" id="PS51257">
    <property type="entry name" value="PROKAR_LIPOPROTEIN"/>
    <property type="match status" value="1"/>
</dbReference>
<reference evidence="1 2" key="1">
    <citation type="submission" date="2016-10" db="EMBL/GenBank/DDBJ databases">
        <authorList>
            <person name="de Groot N.N."/>
        </authorList>
    </citation>
    <scope>NUCLEOTIDE SEQUENCE [LARGE SCALE GENOMIC DNA]</scope>
    <source>
        <strain evidence="1 2">MP1X4</strain>
    </source>
</reference>
<organism evidence="1 2">
    <name type="scientific">Mucilaginibacter mallensis</name>
    <dbReference type="NCBI Taxonomy" id="652787"/>
    <lineage>
        <taxon>Bacteria</taxon>
        <taxon>Pseudomonadati</taxon>
        <taxon>Bacteroidota</taxon>
        <taxon>Sphingobacteriia</taxon>
        <taxon>Sphingobacteriales</taxon>
        <taxon>Sphingobacteriaceae</taxon>
        <taxon>Mucilaginibacter</taxon>
    </lineage>
</organism>
<dbReference type="GO" id="GO:0005975">
    <property type="term" value="P:carbohydrate metabolic process"/>
    <property type="evidence" value="ECO:0007669"/>
    <property type="project" value="InterPro"/>
</dbReference>
<proteinExistence type="predicted"/>
<dbReference type="AlphaFoldDB" id="A0A1H1ZMW2"/>
<dbReference type="Proteomes" id="UP000199679">
    <property type="component" value="Chromosome I"/>
</dbReference>
<dbReference type="EMBL" id="LT629740">
    <property type="protein sequence ID" value="SDT35034.1"/>
    <property type="molecule type" value="Genomic_DNA"/>
</dbReference>
<protein>
    <recommendedName>
        <fullName evidence="3">Trehalase</fullName>
    </recommendedName>
</protein>
<evidence type="ECO:0008006" key="3">
    <source>
        <dbReference type="Google" id="ProtNLM"/>
    </source>
</evidence>
<name>A0A1H1ZMW2_MUCMA</name>